<name>A0A1E3QIH3_9ASCO</name>
<dbReference type="EMBL" id="KV454440">
    <property type="protein sequence ID" value="ODQ77440.1"/>
    <property type="molecule type" value="Genomic_DNA"/>
</dbReference>
<evidence type="ECO:0000313" key="2">
    <source>
        <dbReference type="EMBL" id="ODQ77440.1"/>
    </source>
</evidence>
<proteinExistence type="predicted"/>
<gene>
    <name evidence="2" type="ORF">BABINDRAFT_163463</name>
</gene>
<evidence type="ECO:0000256" key="1">
    <source>
        <dbReference type="SAM" id="Phobius"/>
    </source>
</evidence>
<dbReference type="Proteomes" id="UP000094336">
    <property type="component" value="Unassembled WGS sequence"/>
</dbReference>
<evidence type="ECO:0000313" key="3">
    <source>
        <dbReference type="Proteomes" id="UP000094336"/>
    </source>
</evidence>
<keyword evidence="1" id="KW-1133">Transmembrane helix</keyword>
<dbReference type="GeneID" id="30147780"/>
<sequence length="65" mass="7443">MWLCVHSFSDGSLLPIICIVASLGFNGKSAFVVRLIFSYKEYELDSPWILAFTFQTYFTVLHTAF</sequence>
<dbReference type="RefSeq" id="XP_018982768.1">
    <property type="nucleotide sequence ID" value="XM_019129927.1"/>
</dbReference>
<dbReference type="AlphaFoldDB" id="A0A1E3QIH3"/>
<organism evidence="2 3">
    <name type="scientific">Babjeviella inositovora NRRL Y-12698</name>
    <dbReference type="NCBI Taxonomy" id="984486"/>
    <lineage>
        <taxon>Eukaryota</taxon>
        <taxon>Fungi</taxon>
        <taxon>Dikarya</taxon>
        <taxon>Ascomycota</taxon>
        <taxon>Saccharomycotina</taxon>
        <taxon>Pichiomycetes</taxon>
        <taxon>Serinales incertae sedis</taxon>
        <taxon>Babjeviella</taxon>
    </lineage>
</organism>
<keyword evidence="1" id="KW-0472">Membrane</keyword>
<feature type="transmembrane region" description="Helical" evidence="1">
    <location>
        <begin position="12"/>
        <end position="37"/>
    </location>
</feature>
<accession>A0A1E3QIH3</accession>
<keyword evidence="1" id="KW-0812">Transmembrane</keyword>
<protein>
    <submittedName>
        <fullName evidence="2">Uncharacterized protein</fullName>
    </submittedName>
</protein>
<reference evidence="3" key="1">
    <citation type="submission" date="2016-05" db="EMBL/GenBank/DDBJ databases">
        <title>Comparative genomics of biotechnologically important yeasts.</title>
        <authorList>
            <consortium name="DOE Joint Genome Institute"/>
            <person name="Riley R."/>
            <person name="Haridas S."/>
            <person name="Wolfe K.H."/>
            <person name="Lopes M.R."/>
            <person name="Hittinger C.T."/>
            <person name="Goker M."/>
            <person name="Salamov A."/>
            <person name="Wisecaver J."/>
            <person name="Long T.M."/>
            <person name="Aerts A.L."/>
            <person name="Barry K."/>
            <person name="Choi C."/>
            <person name="Clum A."/>
            <person name="Coughlan A.Y."/>
            <person name="Deshpande S."/>
            <person name="Douglass A.P."/>
            <person name="Hanson S.J."/>
            <person name="Klenk H.-P."/>
            <person name="Labutti K."/>
            <person name="Lapidus A."/>
            <person name="Lindquist E."/>
            <person name="Lipzen A."/>
            <person name="Meier-Kolthoff J.P."/>
            <person name="Ohm R.A."/>
            <person name="Otillar R.P."/>
            <person name="Pangilinan J."/>
            <person name="Peng Y."/>
            <person name="Rokas A."/>
            <person name="Rosa C.A."/>
            <person name="Scheuner C."/>
            <person name="Sibirny A.A."/>
            <person name="Slot J.C."/>
            <person name="Stielow J.B."/>
            <person name="Sun H."/>
            <person name="Kurtzman C.P."/>
            <person name="Blackwell M."/>
            <person name="Grigoriev I.V."/>
            <person name="Jeffries T.W."/>
        </authorList>
    </citation>
    <scope>NUCLEOTIDE SEQUENCE [LARGE SCALE GENOMIC DNA]</scope>
    <source>
        <strain evidence="3">NRRL Y-12698</strain>
    </source>
</reference>
<keyword evidence="3" id="KW-1185">Reference proteome</keyword>